<dbReference type="AlphaFoldDB" id="A0A3N1PFA7"/>
<dbReference type="EMBL" id="RJUL01000001">
    <property type="protein sequence ID" value="ROQ30634.1"/>
    <property type="molecule type" value="Genomic_DNA"/>
</dbReference>
<name>A0A3N1PFA7_9GAMM</name>
<reference evidence="2 3" key="1">
    <citation type="submission" date="2018-11" db="EMBL/GenBank/DDBJ databases">
        <title>Genomic Encyclopedia of Type Strains, Phase IV (KMG-IV): sequencing the most valuable type-strain genomes for metagenomic binning, comparative biology and taxonomic classification.</title>
        <authorList>
            <person name="Goeker M."/>
        </authorList>
    </citation>
    <scope>NUCLEOTIDE SEQUENCE [LARGE SCALE GENOMIC DNA]</scope>
    <source>
        <strain evidence="2 3">DSM 21945</strain>
    </source>
</reference>
<comment type="caution">
    <text evidence="2">The sequence shown here is derived from an EMBL/GenBank/DDBJ whole genome shotgun (WGS) entry which is preliminary data.</text>
</comment>
<accession>A0A3N1PFA7</accession>
<feature type="transmembrane region" description="Helical" evidence="1">
    <location>
        <begin position="94"/>
        <end position="115"/>
    </location>
</feature>
<evidence type="ECO:0000313" key="3">
    <source>
        <dbReference type="Proteomes" id="UP000268033"/>
    </source>
</evidence>
<dbReference type="RefSeq" id="WP_123420442.1">
    <property type="nucleotide sequence ID" value="NZ_RJUL01000001.1"/>
</dbReference>
<protein>
    <submittedName>
        <fullName evidence="2">Uncharacterized protein</fullName>
    </submittedName>
</protein>
<feature type="transmembrane region" description="Helical" evidence="1">
    <location>
        <begin position="37"/>
        <end position="55"/>
    </location>
</feature>
<keyword evidence="1" id="KW-1133">Transmembrane helix</keyword>
<gene>
    <name evidence="2" type="ORF">EDC28_101320</name>
</gene>
<feature type="transmembrane region" description="Helical" evidence="1">
    <location>
        <begin position="67"/>
        <end position="87"/>
    </location>
</feature>
<keyword evidence="3" id="KW-1185">Reference proteome</keyword>
<sequence length="124" mass="14422">MDFKEENPSRPTQRFLMASFIPLVIITFLLKLEFPYVDTGYCVVVLFSVWLSYKIPALDKPNSHTLWVSRVVLLIMCLLLLLTSYLFRIHAYPFYQMTGLVYIAFYIGTLVNTSFGDDDLDTFD</sequence>
<dbReference type="Proteomes" id="UP000268033">
    <property type="component" value="Unassembled WGS sequence"/>
</dbReference>
<evidence type="ECO:0000313" key="2">
    <source>
        <dbReference type="EMBL" id="ROQ30634.1"/>
    </source>
</evidence>
<feature type="transmembrane region" description="Helical" evidence="1">
    <location>
        <begin position="12"/>
        <end position="30"/>
    </location>
</feature>
<keyword evidence="1" id="KW-0812">Transmembrane</keyword>
<proteinExistence type="predicted"/>
<evidence type="ECO:0000256" key="1">
    <source>
        <dbReference type="SAM" id="Phobius"/>
    </source>
</evidence>
<keyword evidence="1" id="KW-0472">Membrane</keyword>
<organism evidence="2 3">
    <name type="scientific">Gallaecimonas pentaromativorans</name>
    <dbReference type="NCBI Taxonomy" id="584787"/>
    <lineage>
        <taxon>Bacteria</taxon>
        <taxon>Pseudomonadati</taxon>
        <taxon>Pseudomonadota</taxon>
        <taxon>Gammaproteobacteria</taxon>
        <taxon>Enterobacterales</taxon>
        <taxon>Gallaecimonadaceae</taxon>
        <taxon>Gallaecimonas</taxon>
    </lineage>
</organism>